<keyword evidence="12" id="KW-1185">Reference proteome</keyword>
<evidence type="ECO:0000259" key="7">
    <source>
        <dbReference type="Pfam" id="PF02811"/>
    </source>
</evidence>
<feature type="domain" description="DNA polymerase III alpha subunit finger" evidence="10">
    <location>
        <begin position="513"/>
        <end position="677"/>
    </location>
</feature>
<dbReference type="InterPro" id="IPR016195">
    <property type="entry name" value="Pol/histidinol_Pase-like"/>
</dbReference>
<proteinExistence type="predicted"/>
<dbReference type="RefSeq" id="WP_231940430.1">
    <property type="nucleotide sequence ID" value="NZ_AP017422.1"/>
</dbReference>
<feature type="domain" description="DNA polymerase helix-hairpin-helix motif" evidence="9">
    <location>
        <begin position="752"/>
        <end position="838"/>
    </location>
</feature>
<protein>
    <recommendedName>
        <fullName evidence="1">DNA-directed DNA polymerase</fullName>
        <ecNumber evidence="1">2.7.7.7</ecNumber>
    </recommendedName>
</protein>
<evidence type="ECO:0000259" key="9">
    <source>
        <dbReference type="Pfam" id="PF14579"/>
    </source>
</evidence>
<dbReference type="Pfam" id="PF07733">
    <property type="entry name" value="DNA_pol3_alpha"/>
    <property type="match status" value="1"/>
</dbReference>
<name>A0A173MGG6_9BACT</name>
<dbReference type="Gene3D" id="1.10.150.870">
    <property type="match status" value="1"/>
</dbReference>
<accession>A0A173MGG6</accession>
<keyword evidence="4" id="KW-0235">DNA replication</keyword>
<dbReference type="EMBL" id="FTOR01000007">
    <property type="protein sequence ID" value="SIT27250.1"/>
    <property type="molecule type" value="Genomic_DNA"/>
</dbReference>
<evidence type="ECO:0000256" key="3">
    <source>
        <dbReference type="ARBA" id="ARBA00022695"/>
    </source>
</evidence>
<evidence type="ECO:0000256" key="5">
    <source>
        <dbReference type="ARBA" id="ARBA00022932"/>
    </source>
</evidence>
<evidence type="ECO:0000259" key="8">
    <source>
        <dbReference type="Pfam" id="PF07733"/>
    </source>
</evidence>
<dbReference type="GO" id="GO:0003887">
    <property type="term" value="F:DNA-directed DNA polymerase activity"/>
    <property type="evidence" value="ECO:0007669"/>
    <property type="project" value="UniProtKB-KW"/>
</dbReference>
<feature type="domain" description="Bacterial DNA polymerase III alpha subunit NTPase" evidence="8">
    <location>
        <begin position="272"/>
        <end position="507"/>
    </location>
</feature>
<dbReference type="Pfam" id="PF14579">
    <property type="entry name" value="HHH_6"/>
    <property type="match status" value="1"/>
</dbReference>
<dbReference type="KEGG" id="fln:FLA_2540"/>
<keyword evidence="2" id="KW-0808">Transferase</keyword>
<dbReference type="InterPro" id="IPR040982">
    <property type="entry name" value="DNA_pol3_finger"/>
</dbReference>
<feature type="domain" description="PHP" evidence="7">
    <location>
        <begin position="30"/>
        <end position="128"/>
    </location>
</feature>
<keyword evidence="5" id="KW-0239">DNA-directed DNA polymerase</keyword>
<gene>
    <name evidence="11" type="ORF">SAMN05421788_107185</name>
</gene>
<sequence length="1012" mass="116086">MHPELTSLARIQPGNQSKEEIKSERMYINCKSWFSLRYGTYSIEDLVGTAKKQGIQQLALTDINSTSHTWDFVDACQQQQIKPIAGAEIQNQRQHLYILLARNGSGFLAINQFITKHLQRQQSFPVRPVFTDDVFIIYPWDTIGVAELQANEFIGVQYTELHLLYKTDITTYGNRLVMRHPVTFQDSNHYYLHCLLRAINANVVISKLQQQDVAGKHETFLAPEELGILYQQHQQLIHNANALLDACSIELDFKQDKTRQVYNNNRSADKQLLEKLALEGLANRYGKDHEAATERVYKELEIIDKQGFNAYFLITWDIIQFARRRHFFFVGRGSGANSIVAFCLGITDVDPLELDLYFERFLNPARKVPPDFDIDFSWADRDEIFQYVFERYGSDHVSLLGAYTTFQKKAAIRELGKVFGLPKSEIDAIERLGYAAKEDAIHRKINYYASLMQDFPNHLSIHAGGILISDAPIHTYTVTELPPKGFATSQVDMFVAEKIGLFKLDLLSQRGLGHIKDAVELIRQNKGARIDIHDIEKFKHDKQVAERMRTADTIGCFYVESPGMRQLLQKLECRDYITLVAASSIIRPGVAQSGMMRQYIYRYRRPDQFEYLHPILKELLHETFGIMVYQEDVMKVAHYFAGLDMADADILRRAMNGKYRGQKHFEDIRNRFFLNCRQLGHNDQIALEVWRQMESFAGFSFSKAHSASFAVESYQSLYLKTYYPAEFMVAVINNFGGFYSRELYFHELKRTGVKVLPPCVNEGQELTSISGNIVHVGFIHVEGLEDAVLKTVLEERSRHGSYLHLQDFIERTHIPLEQLNLLIRTGALGFTGKNKKELLWEANFLQKKNARHVPAFHSLFDEPPMEFKLPQLHQHPHDDALDELELLGFPLGNVWPLADADLSKYCTAKDLPALKGSNVSTIGYFVTDKHARTIKKESMYFGTFLDKKGEWLDTVHFPQSFTPHLSPFQGKGFYELQGKVTEEFGVYSIEVTRCSKIGLKTSSGSPVAYSAR</sequence>
<dbReference type="Proteomes" id="UP000186917">
    <property type="component" value="Unassembled WGS sequence"/>
</dbReference>
<dbReference type="GO" id="GO:0008408">
    <property type="term" value="F:3'-5' exonuclease activity"/>
    <property type="evidence" value="ECO:0007669"/>
    <property type="project" value="InterPro"/>
</dbReference>
<dbReference type="InterPro" id="IPR011708">
    <property type="entry name" value="DNA_pol3_alpha_NTPase_dom"/>
</dbReference>
<evidence type="ECO:0000256" key="1">
    <source>
        <dbReference type="ARBA" id="ARBA00012417"/>
    </source>
</evidence>
<dbReference type="InterPro" id="IPR004013">
    <property type="entry name" value="PHP_dom"/>
</dbReference>
<evidence type="ECO:0000313" key="12">
    <source>
        <dbReference type="Proteomes" id="UP000186917"/>
    </source>
</evidence>
<evidence type="ECO:0000256" key="2">
    <source>
        <dbReference type="ARBA" id="ARBA00022679"/>
    </source>
</evidence>
<dbReference type="PANTHER" id="PTHR32294">
    <property type="entry name" value="DNA POLYMERASE III SUBUNIT ALPHA"/>
    <property type="match status" value="1"/>
</dbReference>
<keyword evidence="3" id="KW-0548">Nucleotidyltransferase</keyword>
<dbReference type="InterPro" id="IPR029460">
    <property type="entry name" value="DNAPol_HHH"/>
</dbReference>
<dbReference type="GO" id="GO:0006260">
    <property type="term" value="P:DNA replication"/>
    <property type="evidence" value="ECO:0007669"/>
    <property type="project" value="UniProtKB-KW"/>
</dbReference>
<reference evidence="12" key="1">
    <citation type="submission" date="2017-01" db="EMBL/GenBank/DDBJ databases">
        <authorList>
            <person name="Varghese N."/>
            <person name="Submissions S."/>
        </authorList>
    </citation>
    <scope>NUCLEOTIDE SEQUENCE [LARGE SCALE GENOMIC DNA]</scope>
    <source>
        <strain evidence="12">DSM 21054</strain>
    </source>
</reference>
<dbReference type="SUPFAM" id="SSF89550">
    <property type="entry name" value="PHP domain-like"/>
    <property type="match status" value="1"/>
</dbReference>
<dbReference type="STRING" id="477680.SAMN05421788_107185"/>
<dbReference type="Pfam" id="PF17657">
    <property type="entry name" value="DNA_pol3_finger"/>
    <property type="match status" value="1"/>
</dbReference>
<dbReference type="NCBIfam" id="TIGR00594">
    <property type="entry name" value="polc"/>
    <property type="match status" value="1"/>
</dbReference>
<dbReference type="Pfam" id="PF02811">
    <property type="entry name" value="PHP"/>
    <property type="match status" value="1"/>
</dbReference>
<evidence type="ECO:0000256" key="4">
    <source>
        <dbReference type="ARBA" id="ARBA00022705"/>
    </source>
</evidence>
<comment type="catalytic activity">
    <reaction evidence="6">
        <text>DNA(n) + a 2'-deoxyribonucleoside 5'-triphosphate = DNA(n+1) + diphosphate</text>
        <dbReference type="Rhea" id="RHEA:22508"/>
        <dbReference type="Rhea" id="RHEA-COMP:17339"/>
        <dbReference type="Rhea" id="RHEA-COMP:17340"/>
        <dbReference type="ChEBI" id="CHEBI:33019"/>
        <dbReference type="ChEBI" id="CHEBI:61560"/>
        <dbReference type="ChEBI" id="CHEBI:173112"/>
        <dbReference type="EC" id="2.7.7.7"/>
    </reaction>
</comment>
<dbReference type="InterPro" id="IPR004805">
    <property type="entry name" value="DnaE2/DnaE/PolC"/>
</dbReference>
<evidence type="ECO:0000313" key="11">
    <source>
        <dbReference type="EMBL" id="SIT27250.1"/>
    </source>
</evidence>
<dbReference type="AlphaFoldDB" id="A0A173MGG6"/>
<evidence type="ECO:0000256" key="6">
    <source>
        <dbReference type="ARBA" id="ARBA00049244"/>
    </source>
</evidence>
<organism evidence="11 12">
    <name type="scientific">Filimonas lacunae</name>
    <dbReference type="NCBI Taxonomy" id="477680"/>
    <lineage>
        <taxon>Bacteria</taxon>
        <taxon>Pseudomonadati</taxon>
        <taxon>Bacteroidota</taxon>
        <taxon>Chitinophagia</taxon>
        <taxon>Chitinophagales</taxon>
        <taxon>Chitinophagaceae</taxon>
        <taxon>Filimonas</taxon>
    </lineage>
</organism>
<evidence type="ECO:0000259" key="10">
    <source>
        <dbReference type="Pfam" id="PF17657"/>
    </source>
</evidence>
<dbReference type="Gene3D" id="3.20.20.140">
    <property type="entry name" value="Metal-dependent hydrolases"/>
    <property type="match status" value="1"/>
</dbReference>
<dbReference type="EC" id="2.7.7.7" evidence="1"/>